<dbReference type="EMBL" id="JAGFNK010000042">
    <property type="protein sequence ID" value="KAI9510409.1"/>
    <property type="molecule type" value="Genomic_DNA"/>
</dbReference>
<comment type="caution">
    <text evidence="1">The sequence shown here is derived from an EMBL/GenBank/DDBJ whole genome shotgun (WGS) entry which is preliminary data.</text>
</comment>
<keyword evidence="2" id="KW-1185">Reference proteome</keyword>
<dbReference type="Proteomes" id="UP001207468">
    <property type="component" value="Unassembled WGS sequence"/>
</dbReference>
<name>A0ACC0UF98_9AGAM</name>
<protein>
    <submittedName>
        <fullName evidence="1">Uncharacterized protein</fullName>
    </submittedName>
</protein>
<accession>A0ACC0UF98</accession>
<reference evidence="1" key="1">
    <citation type="submission" date="2021-03" db="EMBL/GenBank/DDBJ databases">
        <title>Evolutionary priming and transition to the ectomycorrhizal habit in an iconic lineage of mushroom-forming fungi: is preadaptation a requirement?</title>
        <authorList>
            <consortium name="DOE Joint Genome Institute"/>
            <person name="Looney B.P."/>
            <person name="Miyauchi S."/>
            <person name="Morin E."/>
            <person name="Drula E."/>
            <person name="Courty P.E."/>
            <person name="Chicoki N."/>
            <person name="Fauchery L."/>
            <person name="Kohler A."/>
            <person name="Kuo A."/>
            <person name="LaButti K."/>
            <person name="Pangilinan J."/>
            <person name="Lipzen A."/>
            <person name="Riley R."/>
            <person name="Andreopoulos W."/>
            <person name="He G."/>
            <person name="Johnson J."/>
            <person name="Barry K.W."/>
            <person name="Grigoriev I.V."/>
            <person name="Nagy L."/>
            <person name="Hibbett D."/>
            <person name="Henrissat B."/>
            <person name="Matheny P.B."/>
            <person name="Labbe J."/>
            <person name="Martin A.F."/>
        </authorList>
    </citation>
    <scope>NUCLEOTIDE SEQUENCE</scope>
    <source>
        <strain evidence="1">BPL698</strain>
    </source>
</reference>
<evidence type="ECO:0000313" key="2">
    <source>
        <dbReference type="Proteomes" id="UP001207468"/>
    </source>
</evidence>
<sequence length="744" mass="79427">MTSVAAKTRNIGTLIVVILKARNLPNKRQFGKQDPFCMVVHNGETRKTRVIRRGGQHPEWDEEVRFTIYEDPDALGASDDGTPPPLPPKAGRGPKNIQGGEKMALACFAADKEPEFIGETTVDLTEVLTKGETDEWFTLHNKDKYSGEVYLELTFWSNEPCPENRSTPKLAKVSKQYGGPGVFVPSDESPGHLQQRSGSSHDGHRRDSFPSSIPPSNSSMGLDLYKPEYEHTMRARAAHGTSMEQLVNDMGELVVLDSRRRDTFPPMQSGISTRSASISGHSSSSSSSSVAFPVSENSVLNTSTSGPAHNPVTPIGQRRHQYSLGSSQPHEIPLYQPAYEPSPPSLRSSYQAPSRHGPRYSMPAASSGFIPVSSMSESALHSTRTLASYRSEPSGLAPPTTSHSVYALAPTLTPAPTSFTPGSSVSPAPTASTSTSSFLSTSLPQQSQSLYVPQAGYNPAVSAPPLSHLPTPPLQMLPTPPHSTPPHAYPSLAQPVSGQLREYISPSVSVPQTTIRVVSNHVPGSRPLPPEPQRAMQRVPPSTSISVNQAYTHLVRSLPFQYGQNQMPPVASDGLPVLQNPLPIPPGPPGPLGPGSHTPLNSVNAIVSSSSSYRYSTSPSPQSSPSRQSPNLRISDGVSQSSSSLPPSPVPPSAGRPRTVSGRPSLPLPPPPTLPATGSSQQLPFPQLPIPPALPSSQSQQQYLTSSTSTAPQGGQSFYPGPPPRPPAQFTDPVQSTTFRQDAF</sequence>
<proteinExistence type="predicted"/>
<organism evidence="1 2">
    <name type="scientific">Russula earlei</name>
    <dbReference type="NCBI Taxonomy" id="71964"/>
    <lineage>
        <taxon>Eukaryota</taxon>
        <taxon>Fungi</taxon>
        <taxon>Dikarya</taxon>
        <taxon>Basidiomycota</taxon>
        <taxon>Agaricomycotina</taxon>
        <taxon>Agaricomycetes</taxon>
        <taxon>Russulales</taxon>
        <taxon>Russulaceae</taxon>
        <taxon>Russula</taxon>
    </lineage>
</organism>
<gene>
    <name evidence="1" type="ORF">F5148DRAFT_995161</name>
</gene>
<evidence type="ECO:0000313" key="1">
    <source>
        <dbReference type="EMBL" id="KAI9510409.1"/>
    </source>
</evidence>